<sequence>MKTPLLFKNLSALLAVLILSFCTLSCTRCSEPPKEPVSDSYKKKLISYREGRILYDEYSKTNNAILTSYRNGEPDSRWYWFSVEDMEGYLNYVKETAKKQHLKNPGIRIYMGKYPANHPKNKMAKPEYAGYQTIFLVPTAQNMKKDNTGTMSKAMRSTDENMNVREMEVLNMTNLAPPPKVSTAGMQ</sequence>
<comment type="caution">
    <text evidence="2">The sequence shown here is derived from an EMBL/GenBank/DDBJ whole genome shotgun (WGS) entry which is preliminary data.</text>
</comment>
<dbReference type="AlphaFoldDB" id="A0A085ZXJ3"/>
<gene>
    <name evidence="2" type="ORF">IX38_01175</name>
</gene>
<evidence type="ECO:0008006" key="4">
    <source>
        <dbReference type="Google" id="ProtNLM"/>
    </source>
</evidence>
<dbReference type="OrthoDB" id="1440507at2"/>
<evidence type="ECO:0000256" key="1">
    <source>
        <dbReference type="SAM" id="SignalP"/>
    </source>
</evidence>
<keyword evidence="1" id="KW-0732">Signal</keyword>
<dbReference type="Proteomes" id="UP000028703">
    <property type="component" value="Unassembled WGS sequence"/>
</dbReference>
<protein>
    <recommendedName>
        <fullName evidence="4">Lipoprotein</fullName>
    </recommendedName>
</protein>
<name>A0A085ZXJ3_9FLAO</name>
<proteinExistence type="predicted"/>
<feature type="chain" id="PRO_5001801965" description="Lipoprotein" evidence="1">
    <location>
        <begin position="26"/>
        <end position="187"/>
    </location>
</feature>
<dbReference type="eggNOG" id="ENOG50335B8">
    <property type="taxonomic scope" value="Bacteria"/>
</dbReference>
<dbReference type="RefSeq" id="WP_034701017.1">
    <property type="nucleotide sequence ID" value="NZ_JPRO01000001.1"/>
</dbReference>
<dbReference type="EMBL" id="JPRO01000001">
    <property type="protein sequence ID" value="KFF09157.1"/>
    <property type="molecule type" value="Genomic_DNA"/>
</dbReference>
<dbReference type="STRING" id="421531.IX38_01175"/>
<organism evidence="2 3">
    <name type="scientific">Chryseobacterium luteum</name>
    <dbReference type="NCBI Taxonomy" id="421531"/>
    <lineage>
        <taxon>Bacteria</taxon>
        <taxon>Pseudomonadati</taxon>
        <taxon>Bacteroidota</taxon>
        <taxon>Flavobacteriia</taxon>
        <taxon>Flavobacteriales</taxon>
        <taxon>Weeksellaceae</taxon>
        <taxon>Chryseobacterium group</taxon>
        <taxon>Chryseobacterium</taxon>
    </lineage>
</organism>
<evidence type="ECO:0000313" key="2">
    <source>
        <dbReference type="EMBL" id="KFF09157.1"/>
    </source>
</evidence>
<accession>A0A085ZXJ3</accession>
<evidence type="ECO:0000313" key="3">
    <source>
        <dbReference type="Proteomes" id="UP000028703"/>
    </source>
</evidence>
<keyword evidence="3" id="KW-1185">Reference proteome</keyword>
<feature type="signal peptide" evidence="1">
    <location>
        <begin position="1"/>
        <end position="25"/>
    </location>
</feature>
<reference evidence="2 3" key="1">
    <citation type="submission" date="2014-07" db="EMBL/GenBank/DDBJ databases">
        <title>Genome of Chryseobacterium luteum DSM 18605.</title>
        <authorList>
            <person name="Stropko S.J."/>
            <person name="Pipes S.E."/>
            <person name="Newman J.D."/>
        </authorList>
    </citation>
    <scope>NUCLEOTIDE SEQUENCE [LARGE SCALE GENOMIC DNA]</scope>
    <source>
        <strain evidence="2 3">DSM 18605</strain>
    </source>
</reference>